<evidence type="ECO:0000313" key="7">
    <source>
        <dbReference type="EMBL" id="KAB2606905.1"/>
    </source>
</evidence>
<evidence type="ECO:0000256" key="3">
    <source>
        <dbReference type="ARBA" id="ARBA00023125"/>
    </source>
</evidence>
<dbReference type="Pfam" id="PF01429">
    <property type="entry name" value="MBD"/>
    <property type="match status" value="1"/>
</dbReference>
<dbReference type="InterPro" id="IPR001739">
    <property type="entry name" value="Methyl_CpG_DNA-bd"/>
</dbReference>
<evidence type="ECO:0000256" key="4">
    <source>
        <dbReference type="ARBA" id="ARBA00023163"/>
    </source>
</evidence>
<keyword evidence="3" id="KW-0238">DNA-binding</keyword>
<keyword evidence="5" id="KW-0539">Nucleus</keyword>
<dbReference type="OrthoDB" id="1751231at2759"/>
<accession>A0A5N5FUT7</accession>
<protein>
    <recommendedName>
        <fullName evidence="6">MBD domain-containing protein</fullName>
    </recommendedName>
</protein>
<gene>
    <name evidence="7" type="ORF">D8674_006622</name>
</gene>
<comment type="caution">
    <text evidence="7">The sequence shown here is derived from an EMBL/GenBank/DDBJ whole genome shotgun (WGS) entry which is preliminary data.</text>
</comment>
<dbReference type="AlphaFoldDB" id="A0A5N5FUT7"/>
<keyword evidence="4" id="KW-0804">Transcription</keyword>
<organism evidence="7 8">
    <name type="scientific">Pyrus ussuriensis x Pyrus communis</name>
    <dbReference type="NCBI Taxonomy" id="2448454"/>
    <lineage>
        <taxon>Eukaryota</taxon>
        <taxon>Viridiplantae</taxon>
        <taxon>Streptophyta</taxon>
        <taxon>Embryophyta</taxon>
        <taxon>Tracheophyta</taxon>
        <taxon>Spermatophyta</taxon>
        <taxon>Magnoliopsida</taxon>
        <taxon>eudicotyledons</taxon>
        <taxon>Gunneridae</taxon>
        <taxon>Pentapetalae</taxon>
        <taxon>rosids</taxon>
        <taxon>fabids</taxon>
        <taxon>Rosales</taxon>
        <taxon>Rosaceae</taxon>
        <taxon>Amygdaloideae</taxon>
        <taxon>Maleae</taxon>
        <taxon>Pyrus</taxon>
    </lineage>
</organism>
<feature type="domain" description="MBD" evidence="6">
    <location>
        <begin position="5"/>
        <end position="80"/>
    </location>
</feature>
<evidence type="ECO:0000256" key="5">
    <source>
        <dbReference type="ARBA" id="ARBA00023242"/>
    </source>
</evidence>
<dbReference type="InterPro" id="IPR016177">
    <property type="entry name" value="DNA-bd_dom_sf"/>
</dbReference>
<sequence length="84" mass="10067">MMQPSVMEDTRPNWLPSTWVYYTVTRSNPDRKTFGRVDKYYISPEEKMYRSEKSVKEYLGMPYNSRKSVKRHASATMAMKEQKM</sequence>
<reference evidence="7 8" key="3">
    <citation type="submission" date="2019-11" db="EMBL/GenBank/DDBJ databases">
        <title>A de novo genome assembly of a pear dwarfing rootstock.</title>
        <authorList>
            <person name="Wang F."/>
            <person name="Wang J."/>
            <person name="Li S."/>
            <person name="Zhang Y."/>
            <person name="Fang M."/>
            <person name="Ma L."/>
            <person name="Zhao Y."/>
            <person name="Jiang S."/>
        </authorList>
    </citation>
    <scope>NUCLEOTIDE SEQUENCE [LARGE SCALE GENOMIC DNA]</scope>
    <source>
        <strain evidence="7">S2</strain>
        <tissue evidence="7">Leaf</tissue>
    </source>
</reference>
<dbReference type="EMBL" id="SMOL01000559">
    <property type="protein sequence ID" value="KAB2606905.1"/>
    <property type="molecule type" value="Genomic_DNA"/>
</dbReference>
<dbReference type="PROSITE" id="PS50982">
    <property type="entry name" value="MBD"/>
    <property type="match status" value="1"/>
</dbReference>
<evidence type="ECO:0000313" key="8">
    <source>
        <dbReference type="Proteomes" id="UP000327157"/>
    </source>
</evidence>
<reference evidence="8" key="2">
    <citation type="submission" date="2019-10" db="EMBL/GenBank/DDBJ databases">
        <title>A de novo genome assembly of a pear dwarfing rootstock.</title>
        <authorList>
            <person name="Wang F."/>
            <person name="Wang J."/>
            <person name="Li S."/>
            <person name="Zhang Y."/>
            <person name="Fang M."/>
            <person name="Ma L."/>
            <person name="Zhao Y."/>
            <person name="Jiang S."/>
        </authorList>
    </citation>
    <scope>NUCLEOTIDE SEQUENCE [LARGE SCALE GENOMIC DNA]</scope>
</reference>
<proteinExistence type="predicted"/>
<dbReference type="Proteomes" id="UP000327157">
    <property type="component" value="Chromosome 11"/>
</dbReference>
<name>A0A5N5FUT7_9ROSA</name>
<reference evidence="7 8" key="1">
    <citation type="submission" date="2019-09" db="EMBL/GenBank/DDBJ databases">
        <authorList>
            <person name="Ou C."/>
        </authorList>
    </citation>
    <scope>NUCLEOTIDE SEQUENCE [LARGE SCALE GENOMIC DNA]</scope>
    <source>
        <strain evidence="7">S2</strain>
        <tissue evidence="7">Leaf</tissue>
    </source>
</reference>
<evidence type="ECO:0000256" key="1">
    <source>
        <dbReference type="ARBA" id="ARBA00004123"/>
    </source>
</evidence>
<evidence type="ECO:0000259" key="6">
    <source>
        <dbReference type="PROSITE" id="PS50982"/>
    </source>
</evidence>
<dbReference type="GO" id="GO:0005634">
    <property type="term" value="C:nucleus"/>
    <property type="evidence" value="ECO:0007669"/>
    <property type="project" value="UniProtKB-SubCell"/>
</dbReference>
<dbReference type="GO" id="GO:0003677">
    <property type="term" value="F:DNA binding"/>
    <property type="evidence" value="ECO:0007669"/>
    <property type="project" value="UniProtKB-KW"/>
</dbReference>
<keyword evidence="8" id="KW-1185">Reference proteome</keyword>
<keyword evidence="2" id="KW-0805">Transcription regulation</keyword>
<comment type="subcellular location">
    <subcellularLocation>
        <location evidence="1">Nucleus</location>
    </subcellularLocation>
</comment>
<evidence type="ECO:0000256" key="2">
    <source>
        <dbReference type="ARBA" id="ARBA00023015"/>
    </source>
</evidence>
<dbReference type="SUPFAM" id="SSF54171">
    <property type="entry name" value="DNA-binding domain"/>
    <property type="match status" value="1"/>
</dbReference>
<dbReference type="Gene3D" id="3.30.890.10">
    <property type="entry name" value="Methyl-cpg-binding Protein 2, Chain A"/>
    <property type="match status" value="1"/>
</dbReference>